<gene>
    <name evidence="2" type="ORF">E2C01_080060</name>
</gene>
<dbReference type="EMBL" id="VSRR010067937">
    <property type="protein sequence ID" value="MPC85291.1"/>
    <property type="molecule type" value="Genomic_DNA"/>
</dbReference>
<evidence type="ECO:0000313" key="2">
    <source>
        <dbReference type="EMBL" id="MPC85291.1"/>
    </source>
</evidence>
<reference evidence="2 3" key="1">
    <citation type="submission" date="2019-05" db="EMBL/GenBank/DDBJ databases">
        <title>Another draft genome of Portunus trituberculatus and its Hox gene families provides insights of decapod evolution.</title>
        <authorList>
            <person name="Jeong J.-H."/>
            <person name="Song I."/>
            <person name="Kim S."/>
            <person name="Choi T."/>
            <person name="Kim D."/>
            <person name="Ryu S."/>
            <person name="Kim W."/>
        </authorList>
    </citation>
    <scope>NUCLEOTIDE SEQUENCE [LARGE SCALE GENOMIC DNA]</scope>
    <source>
        <tissue evidence="2">Muscle</tissue>
    </source>
</reference>
<proteinExistence type="predicted"/>
<comment type="caution">
    <text evidence="2">The sequence shown here is derived from an EMBL/GenBank/DDBJ whole genome shotgun (WGS) entry which is preliminary data.</text>
</comment>
<evidence type="ECO:0000256" key="1">
    <source>
        <dbReference type="SAM" id="MobiDB-lite"/>
    </source>
</evidence>
<dbReference type="AlphaFoldDB" id="A0A5B7III4"/>
<accession>A0A5B7III4</accession>
<keyword evidence="3" id="KW-1185">Reference proteome</keyword>
<dbReference type="Proteomes" id="UP000324222">
    <property type="component" value="Unassembled WGS sequence"/>
</dbReference>
<protein>
    <submittedName>
        <fullName evidence="2">Uncharacterized protein</fullName>
    </submittedName>
</protein>
<sequence>MKSTWLLTLSPPSPPRARCSL</sequence>
<feature type="compositionally biased region" description="Low complexity" evidence="1">
    <location>
        <begin position="1"/>
        <end position="10"/>
    </location>
</feature>
<feature type="region of interest" description="Disordered" evidence="1">
    <location>
        <begin position="1"/>
        <end position="21"/>
    </location>
</feature>
<evidence type="ECO:0000313" key="3">
    <source>
        <dbReference type="Proteomes" id="UP000324222"/>
    </source>
</evidence>
<organism evidence="2 3">
    <name type="scientific">Portunus trituberculatus</name>
    <name type="common">Swimming crab</name>
    <name type="synonym">Neptunus trituberculatus</name>
    <dbReference type="NCBI Taxonomy" id="210409"/>
    <lineage>
        <taxon>Eukaryota</taxon>
        <taxon>Metazoa</taxon>
        <taxon>Ecdysozoa</taxon>
        <taxon>Arthropoda</taxon>
        <taxon>Crustacea</taxon>
        <taxon>Multicrustacea</taxon>
        <taxon>Malacostraca</taxon>
        <taxon>Eumalacostraca</taxon>
        <taxon>Eucarida</taxon>
        <taxon>Decapoda</taxon>
        <taxon>Pleocyemata</taxon>
        <taxon>Brachyura</taxon>
        <taxon>Eubrachyura</taxon>
        <taxon>Portunoidea</taxon>
        <taxon>Portunidae</taxon>
        <taxon>Portuninae</taxon>
        <taxon>Portunus</taxon>
    </lineage>
</organism>
<name>A0A5B7III4_PORTR</name>